<comment type="caution">
    <text evidence="1">The sequence shown here is derived from an EMBL/GenBank/DDBJ whole genome shotgun (WGS) entry which is preliminary data.</text>
</comment>
<evidence type="ECO:0000313" key="2">
    <source>
        <dbReference type="Proteomes" id="UP000550707"/>
    </source>
</evidence>
<dbReference type="Proteomes" id="UP000550707">
    <property type="component" value="Unassembled WGS sequence"/>
</dbReference>
<dbReference type="EMBL" id="JACASF010000009">
    <property type="protein sequence ID" value="KAF6460533.1"/>
    <property type="molecule type" value="Genomic_DNA"/>
</dbReference>
<dbReference type="InParanoid" id="A0A7J8GKD2"/>
<name>A0A7J8GKD2_MOLMO</name>
<reference evidence="1 2" key="1">
    <citation type="journal article" date="2020" name="Nature">
        <title>Six reference-quality genomes reveal evolution of bat adaptations.</title>
        <authorList>
            <person name="Jebb D."/>
            <person name="Huang Z."/>
            <person name="Pippel M."/>
            <person name="Hughes G.M."/>
            <person name="Lavrichenko K."/>
            <person name="Devanna P."/>
            <person name="Winkler S."/>
            <person name="Jermiin L.S."/>
            <person name="Skirmuntt E.C."/>
            <person name="Katzourakis A."/>
            <person name="Burkitt-Gray L."/>
            <person name="Ray D.A."/>
            <person name="Sullivan K.A.M."/>
            <person name="Roscito J.G."/>
            <person name="Kirilenko B.M."/>
            <person name="Davalos L.M."/>
            <person name="Corthals A.P."/>
            <person name="Power M.L."/>
            <person name="Jones G."/>
            <person name="Ransome R.D."/>
            <person name="Dechmann D.K.N."/>
            <person name="Locatelli A.G."/>
            <person name="Puechmaille S.J."/>
            <person name="Fedrigo O."/>
            <person name="Jarvis E.D."/>
            <person name="Hiller M."/>
            <person name="Vernes S.C."/>
            <person name="Myers E.W."/>
            <person name="Teeling E.C."/>
        </authorList>
    </citation>
    <scope>NUCLEOTIDE SEQUENCE [LARGE SCALE GENOMIC DNA]</scope>
    <source>
        <strain evidence="1">MMolMol1</strain>
        <tissue evidence="1">Muscle</tissue>
    </source>
</reference>
<accession>A0A7J8GKD2</accession>
<protein>
    <submittedName>
        <fullName evidence="1">Uncharacterized protein</fullName>
    </submittedName>
</protein>
<gene>
    <name evidence="1" type="ORF">HJG59_011447</name>
</gene>
<evidence type="ECO:0000313" key="1">
    <source>
        <dbReference type="EMBL" id="KAF6460533.1"/>
    </source>
</evidence>
<organism evidence="1 2">
    <name type="scientific">Molossus molossus</name>
    <name type="common">Pallas' mastiff bat</name>
    <name type="synonym">Vespertilio molossus</name>
    <dbReference type="NCBI Taxonomy" id="27622"/>
    <lineage>
        <taxon>Eukaryota</taxon>
        <taxon>Metazoa</taxon>
        <taxon>Chordata</taxon>
        <taxon>Craniata</taxon>
        <taxon>Vertebrata</taxon>
        <taxon>Euteleostomi</taxon>
        <taxon>Mammalia</taxon>
        <taxon>Eutheria</taxon>
        <taxon>Laurasiatheria</taxon>
        <taxon>Chiroptera</taxon>
        <taxon>Yangochiroptera</taxon>
        <taxon>Molossidae</taxon>
        <taxon>Molossus</taxon>
    </lineage>
</organism>
<dbReference type="AlphaFoldDB" id="A0A7J8GKD2"/>
<keyword evidence="2" id="KW-1185">Reference proteome</keyword>
<proteinExistence type="predicted"/>
<sequence length="125" mass="14052">MKLDKTVLNSHLSAPDIDPRLTKTEKHLFTKVTELQSPDLKLVSSWMGLQRQYVKLIIQNRSIGGSQHLALLGTNSRTILGSYSHCNGGVTGHLFQQSSRMWKTETAADGQLAFAYYRVHLPEEN</sequence>